<organism evidence="6 7">
    <name type="scientific">Kangiella marina</name>
    <dbReference type="NCBI Taxonomy" id="1079178"/>
    <lineage>
        <taxon>Bacteria</taxon>
        <taxon>Pseudomonadati</taxon>
        <taxon>Pseudomonadota</taxon>
        <taxon>Gammaproteobacteria</taxon>
        <taxon>Kangiellales</taxon>
        <taxon>Kangiellaceae</taxon>
        <taxon>Kangiella</taxon>
    </lineage>
</organism>
<name>A0ABP8ILI1_9GAMM</name>
<evidence type="ECO:0000313" key="6">
    <source>
        <dbReference type="EMBL" id="GAA4362461.1"/>
    </source>
</evidence>
<reference evidence="7" key="1">
    <citation type="journal article" date="2019" name="Int. J. Syst. Evol. Microbiol.">
        <title>The Global Catalogue of Microorganisms (GCM) 10K type strain sequencing project: providing services to taxonomists for standard genome sequencing and annotation.</title>
        <authorList>
            <consortium name="The Broad Institute Genomics Platform"/>
            <consortium name="The Broad Institute Genome Sequencing Center for Infectious Disease"/>
            <person name="Wu L."/>
            <person name="Ma J."/>
        </authorList>
    </citation>
    <scope>NUCLEOTIDE SEQUENCE [LARGE SCALE GENOMIC DNA]</scope>
    <source>
        <strain evidence="7">JCM 17728</strain>
    </source>
</reference>
<dbReference type="PANTHER" id="PTHR33823">
    <property type="entry name" value="RNA POLYMERASE-BINDING TRANSCRIPTION FACTOR DKSA-RELATED"/>
    <property type="match status" value="1"/>
</dbReference>
<sequence length="121" mass="13888">MKQTHIQHFKKQLLSLEAELMECLGLTSESSKAVELDQARMGRVSRGDAMQQQAMVSAAHQRDEKHLVKVRKALKRIDDDDYGFCLECGEDITMKRLDVAPETELCLDCQSLLEQRQKRQP</sequence>
<evidence type="ECO:0000259" key="5">
    <source>
        <dbReference type="Pfam" id="PF01258"/>
    </source>
</evidence>
<dbReference type="PROSITE" id="PS51128">
    <property type="entry name" value="ZF_DKSA_2"/>
    <property type="match status" value="1"/>
</dbReference>
<evidence type="ECO:0000256" key="1">
    <source>
        <dbReference type="ARBA" id="ARBA00022723"/>
    </source>
</evidence>
<dbReference type="SUPFAM" id="SSF109635">
    <property type="entry name" value="DnaK suppressor protein DksA, alpha-hairpin domain"/>
    <property type="match status" value="1"/>
</dbReference>
<keyword evidence="1" id="KW-0479">Metal-binding</keyword>
<keyword evidence="7" id="KW-1185">Reference proteome</keyword>
<dbReference type="InterPro" id="IPR037187">
    <property type="entry name" value="DnaK_N"/>
</dbReference>
<accession>A0ABP8ILI1</accession>
<dbReference type="Proteomes" id="UP001501011">
    <property type="component" value="Unassembled WGS sequence"/>
</dbReference>
<feature type="domain" description="Zinc finger DksA/TraR C4-type" evidence="5">
    <location>
        <begin position="81"/>
        <end position="114"/>
    </location>
</feature>
<gene>
    <name evidence="6" type="ORF">GCM10023151_16650</name>
</gene>
<keyword evidence="3" id="KW-0862">Zinc</keyword>
<dbReference type="EMBL" id="BAABFV010000002">
    <property type="protein sequence ID" value="GAA4362461.1"/>
    <property type="molecule type" value="Genomic_DNA"/>
</dbReference>
<evidence type="ECO:0000313" key="7">
    <source>
        <dbReference type="Proteomes" id="UP001501011"/>
    </source>
</evidence>
<dbReference type="RefSeq" id="WP_345292768.1">
    <property type="nucleotide sequence ID" value="NZ_BAABFV010000002.1"/>
</dbReference>
<dbReference type="PANTHER" id="PTHR33823:SF4">
    <property type="entry name" value="GENERAL STRESS PROTEIN 16O"/>
    <property type="match status" value="1"/>
</dbReference>
<dbReference type="Pfam" id="PF01258">
    <property type="entry name" value="zf-dskA_traR"/>
    <property type="match status" value="1"/>
</dbReference>
<keyword evidence="2" id="KW-0863">Zinc-finger</keyword>
<dbReference type="InterPro" id="IPR000962">
    <property type="entry name" value="Znf_DskA_TraR"/>
</dbReference>
<dbReference type="SUPFAM" id="SSF57716">
    <property type="entry name" value="Glucocorticoid receptor-like (DNA-binding domain)"/>
    <property type="match status" value="1"/>
</dbReference>
<evidence type="ECO:0000256" key="2">
    <source>
        <dbReference type="ARBA" id="ARBA00022771"/>
    </source>
</evidence>
<feature type="zinc finger region" description="dksA C4-type" evidence="4">
    <location>
        <begin position="85"/>
        <end position="109"/>
    </location>
</feature>
<evidence type="ECO:0000256" key="4">
    <source>
        <dbReference type="PROSITE-ProRule" id="PRU00510"/>
    </source>
</evidence>
<proteinExistence type="predicted"/>
<comment type="caution">
    <text evidence="6">The sequence shown here is derived from an EMBL/GenBank/DDBJ whole genome shotgun (WGS) entry which is preliminary data.</text>
</comment>
<evidence type="ECO:0000256" key="3">
    <source>
        <dbReference type="ARBA" id="ARBA00022833"/>
    </source>
</evidence>
<dbReference type="Gene3D" id="1.20.120.910">
    <property type="entry name" value="DksA, coiled-coil domain"/>
    <property type="match status" value="1"/>
</dbReference>
<protein>
    <recommendedName>
        <fullName evidence="5">Zinc finger DksA/TraR C4-type domain-containing protein</fullName>
    </recommendedName>
</protein>